<dbReference type="EMBL" id="BAUV01000053">
    <property type="protein sequence ID" value="GAE37098.1"/>
    <property type="molecule type" value="Genomic_DNA"/>
</dbReference>
<organism evidence="1 2">
    <name type="scientific">Halalkalibacter akibai (strain ATCC 43226 / DSM 21942 / CIP 109018 / JCM 9157 / 1139)</name>
    <name type="common">Bacillus akibai</name>
    <dbReference type="NCBI Taxonomy" id="1236973"/>
    <lineage>
        <taxon>Bacteria</taxon>
        <taxon>Bacillati</taxon>
        <taxon>Bacillota</taxon>
        <taxon>Bacilli</taxon>
        <taxon>Bacillales</taxon>
        <taxon>Bacillaceae</taxon>
        <taxon>Halalkalibacter</taxon>
    </lineage>
</organism>
<dbReference type="STRING" id="1236973.JCM9157_4345"/>
<evidence type="ECO:0008006" key="3">
    <source>
        <dbReference type="Google" id="ProtNLM"/>
    </source>
</evidence>
<name>W4QZK3_HALA3</name>
<dbReference type="OrthoDB" id="2893751at2"/>
<sequence length="85" mass="9171">MKIIAGDKKENLIIESDALVIGRVEGDIKVLSGAKLFLEAQLTGNIHLNKHSHVSIQNNVSGNVYDYGATIEIVKGKVIGEIISE</sequence>
<proteinExistence type="predicted"/>
<gene>
    <name evidence="1" type="ORF">JCM9157_4345</name>
</gene>
<keyword evidence="2" id="KW-1185">Reference proteome</keyword>
<reference evidence="1 2" key="1">
    <citation type="journal article" date="2014" name="Genome Announc.">
        <title>Draft Genome Sequences of Three Alkaliphilic Bacillus Strains, Bacillus wakoensis JCM 9140T, Bacillus akibai JCM 9157T, and Bacillus hemicellulosilyticus JCM 9152T.</title>
        <authorList>
            <person name="Yuki M."/>
            <person name="Oshima K."/>
            <person name="Suda W."/>
            <person name="Oshida Y."/>
            <person name="Kitamura K."/>
            <person name="Iida T."/>
            <person name="Hattori M."/>
            <person name="Ohkuma M."/>
        </authorList>
    </citation>
    <scope>NUCLEOTIDE SEQUENCE [LARGE SCALE GENOMIC DNA]</scope>
    <source>
        <strain evidence="1 2">JCM 9157</strain>
    </source>
</reference>
<evidence type="ECO:0000313" key="2">
    <source>
        <dbReference type="Proteomes" id="UP000018896"/>
    </source>
</evidence>
<protein>
    <recommendedName>
        <fullName evidence="3">Cell shape determination protein CcmA</fullName>
    </recommendedName>
</protein>
<evidence type="ECO:0000313" key="1">
    <source>
        <dbReference type="EMBL" id="GAE37098.1"/>
    </source>
</evidence>
<dbReference type="Proteomes" id="UP000018896">
    <property type="component" value="Unassembled WGS sequence"/>
</dbReference>
<accession>W4QZK3</accession>
<dbReference type="AlphaFoldDB" id="W4QZK3"/>
<dbReference type="RefSeq" id="WP_035667477.1">
    <property type="nucleotide sequence ID" value="NZ_BAUV01000053.1"/>
</dbReference>
<comment type="caution">
    <text evidence="1">The sequence shown here is derived from an EMBL/GenBank/DDBJ whole genome shotgun (WGS) entry which is preliminary data.</text>
</comment>